<proteinExistence type="predicted"/>
<dbReference type="Proteomes" id="UP000198816">
    <property type="component" value="Unassembled WGS sequence"/>
</dbReference>
<evidence type="ECO:0000256" key="4">
    <source>
        <dbReference type="ARBA" id="ARBA00023136"/>
    </source>
</evidence>
<keyword evidence="2 5" id="KW-0812">Transmembrane</keyword>
<keyword evidence="4 5" id="KW-0472">Membrane</keyword>
<reference evidence="7" key="1">
    <citation type="submission" date="2016-10" db="EMBL/GenBank/DDBJ databases">
        <authorList>
            <person name="Varghese N."/>
            <person name="Submissions S."/>
        </authorList>
    </citation>
    <scope>NUCLEOTIDE SEQUENCE [LARGE SCALE GENOMIC DNA]</scope>
    <source>
        <strain evidence="7">DSM 217</strain>
    </source>
</reference>
<dbReference type="STRING" id="1058.SAMN05421783_10924"/>
<feature type="transmembrane region" description="Helical" evidence="5">
    <location>
        <begin position="20"/>
        <end position="40"/>
    </location>
</feature>
<dbReference type="EMBL" id="FNNZ01000009">
    <property type="protein sequence ID" value="SDW81594.1"/>
    <property type="molecule type" value="Genomic_DNA"/>
</dbReference>
<evidence type="ECO:0000313" key="7">
    <source>
        <dbReference type="Proteomes" id="UP000198816"/>
    </source>
</evidence>
<keyword evidence="7" id="KW-1185">Reference proteome</keyword>
<dbReference type="InterPro" id="IPR019109">
    <property type="entry name" value="MamF_MmsF"/>
</dbReference>
<dbReference type="RefSeq" id="WP_093031469.1">
    <property type="nucleotide sequence ID" value="NZ_FNNZ01000009.1"/>
</dbReference>
<evidence type="ECO:0000256" key="5">
    <source>
        <dbReference type="SAM" id="Phobius"/>
    </source>
</evidence>
<evidence type="ECO:0000256" key="3">
    <source>
        <dbReference type="ARBA" id="ARBA00022989"/>
    </source>
</evidence>
<evidence type="ECO:0000256" key="1">
    <source>
        <dbReference type="ARBA" id="ARBA00004141"/>
    </source>
</evidence>
<dbReference type="Pfam" id="PF09685">
    <property type="entry name" value="MamF_MmsF"/>
    <property type="match status" value="1"/>
</dbReference>
<dbReference type="AlphaFoldDB" id="A0A1H2WMV3"/>
<feature type="transmembrane region" description="Helical" evidence="5">
    <location>
        <begin position="61"/>
        <end position="84"/>
    </location>
</feature>
<feature type="transmembrane region" description="Helical" evidence="5">
    <location>
        <begin position="90"/>
        <end position="109"/>
    </location>
</feature>
<evidence type="ECO:0000313" key="6">
    <source>
        <dbReference type="EMBL" id="SDW81594.1"/>
    </source>
</evidence>
<evidence type="ECO:0008006" key="8">
    <source>
        <dbReference type="Google" id="ProtNLM"/>
    </source>
</evidence>
<evidence type="ECO:0000256" key="2">
    <source>
        <dbReference type="ARBA" id="ARBA00022692"/>
    </source>
</evidence>
<accession>A0A1H2WMV3</accession>
<comment type="subcellular location">
    <subcellularLocation>
        <location evidence="1">Membrane</location>
        <topology evidence="1">Multi-pass membrane protein</topology>
    </subcellularLocation>
</comment>
<dbReference type="OrthoDB" id="8778085at2"/>
<protein>
    <recommendedName>
        <fullName evidence="8">Cytochrome C oxidase subunit III</fullName>
    </recommendedName>
</protein>
<name>A0A1H2WMV3_THIRO</name>
<gene>
    <name evidence="6" type="ORF">SAMN05421783_10924</name>
</gene>
<keyword evidence="3 5" id="KW-1133">Transmembrane helix</keyword>
<organism evidence="6 7">
    <name type="scientific">Thiocapsa roseopersicina</name>
    <dbReference type="NCBI Taxonomy" id="1058"/>
    <lineage>
        <taxon>Bacteria</taxon>
        <taxon>Pseudomonadati</taxon>
        <taxon>Pseudomonadota</taxon>
        <taxon>Gammaproteobacteria</taxon>
        <taxon>Chromatiales</taxon>
        <taxon>Chromatiaceae</taxon>
        <taxon>Thiocapsa</taxon>
    </lineage>
</organism>
<sequence>MKSTRPEGQRIAIAAESLYLANLLILPGIGFLLLLALAFWGREGRAPLAAAHLDQTVRASLWAGVLLIIVISAVMAIAGAGAMYVWTLVILYFIVCHTTLVLLGVFGLTKALAGQCWRYPLVGPPLPGGCPQAKRHV</sequence>